<evidence type="ECO:0000259" key="1">
    <source>
        <dbReference type="Pfam" id="PF05050"/>
    </source>
</evidence>
<dbReference type="GO" id="GO:0032259">
    <property type="term" value="P:methylation"/>
    <property type="evidence" value="ECO:0007669"/>
    <property type="project" value="UniProtKB-KW"/>
</dbReference>
<proteinExistence type="predicted"/>
<dbReference type="EMBL" id="JABAFY010000090">
    <property type="protein sequence ID" value="NME53238.1"/>
    <property type="molecule type" value="Genomic_DNA"/>
</dbReference>
<dbReference type="GO" id="GO:0008168">
    <property type="term" value="F:methyltransferase activity"/>
    <property type="evidence" value="ECO:0007669"/>
    <property type="project" value="UniProtKB-KW"/>
</dbReference>
<dbReference type="Gene3D" id="3.40.50.150">
    <property type="entry name" value="Vaccinia Virus protein VP39"/>
    <property type="match status" value="1"/>
</dbReference>
<accession>A0A848CG22</accession>
<dbReference type="InterPro" id="IPR029063">
    <property type="entry name" value="SAM-dependent_MTases_sf"/>
</dbReference>
<dbReference type="NCBIfam" id="TIGR01444">
    <property type="entry name" value="fkbM_fam"/>
    <property type="match status" value="1"/>
</dbReference>
<reference evidence="2 3" key="1">
    <citation type="submission" date="2020-04" db="EMBL/GenBank/DDBJ databases">
        <authorList>
            <person name="Hitch T.C.A."/>
            <person name="Wylensek D."/>
            <person name="Clavel T."/>
        </authorList>
    </citation>
    <scope>NUCLEOTIDE SEQUENCE [LARGE SCALE GENOMIC DNA]</scope>
    <source>
        <strain evidence="2 3">PG-251-APC-1</strain>
    </source>
</reference>
<protein>
    <submittedName>
        <fullName evidence="2">FkbM family methyltransferase</fullName>
    </submittedName>
</protein>
<gene>
    <name evidence="2" type="ORF">HF854_12140</name>
</gene>
<keyword evidence="2" id="KW-0808">Transferase</keyword>
<comment type="caution">
    <text evidence="2">The sequence shown here is derived from an EMBL/GenBank/DDBJ whole genome shotgun (WGS) entry which is preliminary data.</text>
</comment>
<name>A0A848CG22_9BACT</name>
<sequence>MRTLIKNYIIDSIVFKKISNKYLSLNHAVPCYGQNAEDIFLSAYFKNKQKGFYVDIGAHHPIRFSNTYQLYQKGWRGINIDPLPGCMAEFNRKRPLDINLEMGIGKIPGHYTYYSFAEPAYNTVNEERACDVIKNRYSTLKRKIEISINSLKNIFNHHINCPIDLLTIDVEGFELDILSSND</sequence>
<feature type="domain" description="Methyltransferase FkbM" evidence="1">
    <location>
        <begin position="55"/>
        <end position="179"/>
    </location>
</feature>
<evidence type="ECO:0000313" key="2">
    <source>
        <dbReference type="EMBL" id="NME53238.1"/>
    </source>
</evidence>
<keyword evidence="2" id="KW-0489">Methyltransferase</keyword>
<dbReference type="SUPFAM" id="SSF53335">
    <property type="entry name" value="S-adenosyl-L-methionine-dependent methyltransferases"/>
    <property type="match status" value="1"/>
</dbReference>
<dbReference type="RefSeq" id="WP_168936515.1">
    <property type="nucleotide sequence ID" value="NZ_JABAFY010000090.1"/>
</dbReference>
<evidence type="ECO:0000313" key="3">
    <source>
        <dbReference type="Proteomes" id="UP000522333"/>
    </source>
</evidence>
<dbReference type="Proteomes" id="UP000522333">
    <property type="component" value="Unassembled WGS sequence"/>
</dbReference>
<dbReference type="Pfam" id="PF05050">
    <property type="entry name" value="Methyltransf_21"/>
    <property type="match status" value="1"/>
</dbReference>
<dbReference type="InterPro" id="IPR006342">
    <property type="entry name" value="FkbM_mtfrase"/>
</dbReference>
<organism evidence="2 3">
    <name type="scientific">Desulfovibrio piger</name>
    <dbReference type="NCBI Taxonomy" id="901"/>
    <lineage>
        <taxon>Bacteria</taxon>
        <taxon>Pseudomonadati</taxon>
        <taxon>Thermodesulfobacteriota</taxon>
        <taxon>Desulfovibrionia</taxon>
        <taxon>Desulfovibrionales</taxon>
        <taxon>Desulfovibrionaceae</taxon>
        <taxon>Desulfovibrio</taxon>
    </lineage>
</organism>
<dbReference type="AlphaFoldDB" id="A0A848CG22"/>